<dbReference type="Proteomes" id="UP001155380">
    <property type="component" value="Unassembled WGS sequence"/>
</dbReference>
<reference evidence="1" key="1">
    <citation type="submission" date="2022-06" db="EMBL/GenBank/DDBJ databases">
        <authorList>
            <person name="Sun Q."/>
        </authorList>
    </citation>
    <scope>NUCLEOTIDE SEQUENCE</scope>
    <source>
        <strain evidence="1">S101</strain>
    </source>
</reference>
<dbReference type="EMBL" id="JAMXLX010000003">
    <property type="protein sequence ID" value="MCO5957668.1"/>
    <property type="molecule type" value="Genomic_DNA"/>
</dbReference>
<evidence type="ECO:0000313" key="1">
    <source>
        <dbReference type="EMBL" id="MCO5957668.1"/>
    </source>
</evidence>
<sequence length="169" mass="18520">MQPLYLLTAVDARRAEQAGSSRATTIAKLTIPSIKFLTVSHSAGGGVMGVDYALPRIEPVEPAFSVKGIDADIFTGLGSRERWTFAGAYRTDRGATVPGRCIIEGAIVEWAPDESDPAEFQGCNHVFKEVVHYEFSLNGEELWYIDANERVMRRKGIDLFAQTRIALGA</sequence>
<dbReference type="InterPro" id="IPR006498">
    <property type="entry name" value="Tail_tube"/>
</dbReference>
<name>A0AAJ1F845_9HYPH</name>
<protein>
    <submittedName>
        <fullName evidence="1">Phage major tail tube protein</fullName>
    </submittedName>
</protein>
<organism evidence="1 2">
    <name type="scientific">Ciceribacter sichuanensis</name>
    <dbReference type="NCBI Taxonomy" id="2949647"/>
    <lineage>
        <taxon>Bacteria</taxon>
        <taxon>Pseudomonadati</taxon>
        <taxon>Pseudomonadota</taxon>
        <taxon>Alphaproteobacteria</taxon>
        <taxon>Hyphomicrobiales</taxon>
        <taxon>Rhizobiaceae</taxon>
        <taxon>Ciceribacter</taxon>
    </lineage>
</organism>
<dbReference type="Pfam" id="PF04985">
    <property type="entry name" value="Phage_tube"/>
    <property type="match status" value="1"/>
</dbReference>
<evidence type="ECO:0000313" key="2">
    <source>
        <dbReference type="Proteomes" id="UP001155380"/>
    </source>
</evidence>
<gene>
    <name evidence="1" type="ORF">NBH21_12860</name>
</gene>
<dbReference type="AlphaFoldDB" id="A0AAJ1F845"/>
<dbReference type="RefSeq" id="WP_250913324.1">
    <property type="nucleotide sequence ID" value="NZ_JAMXLX010000003.1"/>
</dbReference>
<proteinExistence type="predicted"/>
<comment type="caution">
    <text evidence="1">The sequence shown here is derived from an EMBL/GenBank/DDBJ whole genome shotgun (WGS) entry which is preliminary data.</text>
</comment>
<accession>A0AAJ1F845</accession>